<dbReference type="Pfam" id="PF00425">
    <property type="entry name" value="Chorismate_bind"/>
    <property type="match status" value="1"/>
</dbReference>
<dbReference type="SUPFAM" id="SSF56322">
    <property type="entry name" value="ADC synthase"/>
    <property type="match status" value="1"/>
</dbReference>
<sequence>MQPLEIQYIESLLQEVERNGDAVALFRYPNEAVLHIVRCREASILSFTDVSRVEISDRGAFVFASYAPSESNPLFLLPPEEEFEILCPSNESTFSKHHFDPNRYGNRAEYERYSEIFGKFHQAVSEGTFDKLVLTRSHTGKFEQGYSSLSLFMRMLESYPDAFVSLVYLPQEGYWLTATPELLLAGSQKEWKTVSLAGTRPIESNESWSRKNRNEQMMVTDFISDTLSRLGCSVLQQETEAHKAGQIEHLKTEIIFTSPRNISVKTLLSELHPTPAVCGFPRSEARSFIEQTEHHSRRFYSGFLGFIAPEGEESRIYVNLRCVRCVGDSYTLYAGGGIMPESELASEWEESCFKMHTIGALI</sequence>
<organism evidence="2 3">
    <name type="scientific">Porphyromonas canoris</name>
    <dbReference type="NCBI Taxonomy" id="36875"/>
    <lineage>
        <taxon>Bacteria</taxon>
        <taxon>Pseudomonadati</taxon>
        <taxon>Bacteroidota</taxon>
        <taxon>Bacteroidia</taxon>
        <taxon>Bacteroidales</taxon>
        <taxon>Porphyromonadaceae</taxon>
        <taxon>Porphyromonas</taxon>
    </lineage>
</organism>
<gene>
    <name evidence="2" type="ORF">HQ43_06065</name>
</gene>
<dbReference type="InterPro" id="IPR005801">
    <property type="entry name" value="ADC_synthase"/>
</dbReference>
<dbReference type="Gene3D" id="3.60.120.10">
    <property type="entry name" value="Anthranilate synthase"/>
    <property type="match status" value="1"/>
</dbReference>
<reference evidence="2 3" key="1">
    <citation type="submission" date="2014-08" db="EMBL/GenBank/DDBJ databases">
        <title>Porphyromonas canoris strain:OH2762 Genome sequencing.</title>
        <authorList>
            <person name="Wallis C."/>
            <person name="Deusch O."/>
            <person name="O'Flynn C."/>
            <person name="Davis I."/>
            <person name="Jospin G."/>
            <person name="Darling A.E."/>
            <person name="Coil D.A."/>
            <person name="Alexiev A."/>
            <person name="Horsfall A."/>
            <person name="Kirkwood N."/>
            <person name="Harris S."/>
            <person name="Eisen J.A."/>
        </authorList>
    </citation>
    <scope>NUCLEOTIDE SEQUENCE [LARGE SCALE GENOMIC DNA]</scope>
    <source>
        <strain evidence="3">COT-108 OH2762</strain>
    </source>
</reference>
<comment type="caution">
    <text evidence="2">The sequence shown here is derived from an EMBL/GenBank/DDBJ whole genome shotgun (WGS) entry which is preliminary data.</text>
</comment>
<feature type="domain" description="Chorismate-utilising enzyme C-terminal" evidence="1">
    <location>
        <begin position="111"/>
        <end position="354"/>
    </location>
</feature>
<evidence type="ECO:0000313" key="3">
    <source>
        <dbReference type="Proteomes" id="UP000030101"/>
    </source>
</evidence>
<dbReference type="InterPro" id="IPR015890">
    <property type="entry name" value="Chorismate_C"/>
</dbReference>
<proteinExistence type="predicted"/>
<keyword evidence="3" id="KW-1185">Reference proteome</keyword>
<name>A0ABR4XJP9_9PORP</name>
<dbReference type="Proteomes" id="UP000030101">
    <property type="component" value="Unassembled WGS sequence"/>
</dbReference>
<dbReference type="PANTHER" id="PTHR42839:SF2">
    <property type="entry name" value="ISOCHORISMATE SYNTHASE ENTC"/>
    <property type="match status" value="1"/>
</dbReference>
<protein>
    <recommendedName>
        <fullName evidence="1">Chorismate-utilising enzyme C-terminal domain-containing protein</fullName>
    </recommendedName>
</protein>
<evidence type="ECO:0000313" key="2">
    <source>
        <dbReference type="EMBL" id="KGN91665.1"/>
    </source>
</evidence>
<dbReference type="EMBL" id="JQZV01000013">
    <property type="protein sequence ID" value="KGN91665.1"/>
    <property type="molecule type" value="Genomic_DNA"/>
</dbReference>
<dbReference type="PANTHER" id="PTHR42839">
    <property type="entry name" value="ISOCHORISMATE SYNTHASE ENTC"/>
    <property type="match status" value="1"/>
</dbReference>
<evidence type="ECO:0000259" key="1">
    <source>
        <dbReference type="Pfam" id="PF00425"/>
    </source>
</evidence>
<accession>A0ABR4XJP9</accession>